<dbReference type="OrthoDB" id="77383at2759"/>
<feature type="compositionally biased region" description="Basic and acidic residues" evidence="1">
    <location>
        <begin position="18"/>
        <end position="27"/>
    </location>
</feature>
<protein>
    <submittedName>
        <fullName evidence="3">Aste57867_15940 protein</fullName>
    </submittedName>
</protein>
<feature type="compositionally biased region" description="Pro residues" evidence="1">
    <location>
        <begin position="258"/>
        <end position="268"/>
    </location>
</feature>
<feature type="region of interest" description="Disordered" evidence="1">
    <location>
        <begin position="247"/>
        <end position="268"/>
    </location>
</feature>
<keyword evidence="4" id="KW-1185">Reference proteome</keyword>
<feature type="region of interest" description="Disordered" evidence="1">
    <location>
        <begin position="83"/>
        <end position="109"/>
    </location>
</feature>
<feature type="region of interest" description="Disordered" evidence="1">
    <location>
        <begin position="151"/>
        <end position="181"/>
    </location>
</feature>
<accession>A0A485L4B6</accession>
<evidence type="ECO:0000256" key="1">
    <source>
        <dbReference type="SAM" id="MobiDB-lite"/>
    </source>
</evidence>
<dbReference type="EMBL" id="VJMH01005775">
    <property type="protein sequence ID" value="KAF0693045.1"/>
    <property type="molecule type" value="Genomic_DNA"/>
</dbReference>
<sequence>MAGDPSRSSMRWAMEDDIMSHSNERGTRSTSPFRSPGLSRPSTADLASGRRRFQPTEPDELALRQQKQQEQVRWRQLLDEQLEEKKMRKDQEIRARQQSEAEQAQQERRYAYEQHIRAQQKLGHVATLPTPPTTKYVSSGGTTTTTAAYSGLNVHATPPPAPTRILPSPSSSSSSRERGVDTTRDLLQEMQAMLDELRFERHQMHLERQHMQHERDVMARERHQVDLDRQQLALDRESLMRERADYELSKRRHHHPPSLSPIPSMPPPNPWTDFDALTLSPKASAYSPTFSPYRDTKSRRRHMDKHDFDDDDLEINPLEQSLACTSVMVPIVAPPPPPLASVDENVHNRRVIQASGRTSDGDEVDTTTTHRQVQLGPRRRVAPKSQDDDHAVDIHVVVGGQVVSSQGAGGLKRL</sequence>
<evidence type="ECO:0000313" key="3">
    <source>
        <dbReference type="EMBL" id="VFT92726.1"/>
    </source>
</evidence>
<proteinExistence type="predicted"/>
<reference evidence="3 4" key="1">
    <citation type="submission" date="2019-03" db="EMBL/GenBank/DDBJ databases">
        <authorList>
            <person name="Gaulin E."/>
            <person name="Dumas B."/>
        </authorList>
    </citation>
    <scope>NUCLEOTIDE SEQUENCE [LARGE SCALE GENOMIC DNA]</scope>
    <source>
        <strain evidence="3">CBS 568.67</strain>
    </source>
</reference>
<dbReference type="AlphaFoldDB" id="A0A485L4B6"/>
<organism evidence="3 4">
    <name type="scientific">Aphanomyces stellatus</name>
    <dbReference type="NCBI Taxonomy" id="120398"/>
    <lineage>
        <taxon>Eukaryota</taxon>
        <taxon>Sar</taxon>
        <taxon>Stramenopiles</taxon>
        <taxon>Oomycota</taxon>
        <taxon>Saprolegniomycetes</taxon>
        <taxon>Saprolegniales</taxon>
        <taxon>Verrucalvaceae</taxon>
        <taxon>Aphanomyces</taxon>
    </lineage>
</organism>
<feature type="region of interest" description="Disordered" evidence="1">
    <location>
        <begin position="1"/>
        <end position="69"/>
    </location>
</feature>
<evidence type="ECO:0000313" key="4">
    <source>
        <dbReference type="Proteomes" id="UP000332933"/>
    </source>
</evidence>
<evidence type="ECO:0000313" key="2">
    <source>
        <dbReference type="EMBL" id="KAF0693045.1"/>
    </source>
</evidence>
<reference evidence="2" key="2">
    <citation type="submission" date="2019-06" db="EMBL/GenBank/DDBJ databases">
        <title>Genomics analysis of Aphanomyces spp. identifies a new class of oomycete effector associated with host adaptation.</title>
        <authorList>
            <person name="Gaulin E."/>
        </authorList>
    </citation>
    <scope>NUCLEOTIDE SEQUENCE</scope>
    <source>
        <strain evidence="2">CBS 578.67</strain>
    </source>
</reference>
<dbReference type="EMBL" id="CAADRA010005796">
    <property type="protein sequence ID" value="VFT92726.1"/>
    <property type="molecule type" value="Genomic_DNA"/>
</dbReference>
<dbReference type="Proteomes" id="UP000332933">
    <property type="component" value="Unassembled WGS sequence"/>
</dbReference>
<gene>
    <name evidence="3" type="primary">Aste57867_15940</name>
    <name evidence="2" type="ORF">As57867_015884</name>
    <name evidence="3" type="ORF">ASTE57867_15940</name>
</gene>
<name>A0A485L4B6_9STRA</name>
<feature type="region of interest" description="Disordered" evidence="1">
    <location>
        <begin position="355"/>
        <end position="387"/>
    </location>
</feature>